<evidence type="ECO:0000313" key="1">
    <source>
        <dbReference type="EMBL" id="KOA19337.1"/>
    </source>
</evidence>
<dbReference type="PATRIC" id="fig|1121318.3.peg.2460"/>
<organism evidence="1 2">
    <name type="scientific">Clostridium homopropionicum DSM 5847</name>
    <dbReference type="NCBI Taxonomy" id="1121318"/>
    <lineage>
        <taxon>Bacteria</taxon>
        <taxon>Bacillati</taxon>
        <taxon>Bacillota</taxon>
        <taxon>Clostridia</taxon>
        <taxon>Eubacteriales</taxon>
        <taxon>Clostridiaceae</taxon>
        <taxon>Clostridium</taxon>
    </lineage>
</organism>
<accession>A0A0L6Z8P0</accession>
<dbReference type="STRING" id="36844.SAMN04488501_106203"/>
<comment type="caution">
    <text evidence="1">The sequence shown here is derived from an EMBL/GenBank/DDBJ whole genome shotgun (WGS) entry which is preliminary data.</text>
</comment>
<reference evidence="2" key="1">
    <citation type="submission" date="2015-08" db="EMBL/GenBank/DDBJ databases">
        <title>Genome sequence of the strict anaerobe Clostridium homopropionicum LuHBu1 (DSM 5847T).</title>
        <authorList>
            <person name="Poehlein A."/>
            <person name="Beck M."/>
            <person name="Schiel-Bengelsdorf B."/>
            <person name="Bengelsdorf F.R."/>
            <person name="Daniel R."/>
            <person name="Duerre P."/>
        </authorList>
    </citation>
    <scope>NUCLEOTIDE SEQUENCE [LARGE SCALE GENOMIC DNA]</scope>
    <source>
        <strain evidence="2">DSM 5847</strain>
    </source>
</reference>
<name>A0A0L6Z8P0_9CLOT</name>
<proteinExistence type="predicted"/>
<sequence>MNREETIKLAEEWLKSVPDIKKNIRVIDAELKKDIYDIKT</sequence>
<evidence type="ECO:0000313" key="2">
    <source>
        <dbReference type="Proteomes" id="UP000037043"/>
    </source>
</evidence>
<gene>
    <name evidence="1" type="ORF">CLHOM_24430</name>
</gene>
<dbReference type="Proteomes" id="UP000037043">
    <property type="component" value="Unassembled WGS sequence"/>
</dbReference>
<dbReference type="AlphaFoldDB" id="A0A0L6Z8P0"/>
<dbReference type="RefSeq" id="WP_278321736.1">
    <property type="nucleotide sequence ID" value="NZ_LHUR01000027.1"/>
</dbReference>
<keyword evidence="2" id="KW-1185">Reference proteome</keyword>
<dbReference type="EMBL" id="LHUR01000027">
    <property type="protein sequence ID" value="KOA19337.1"/>
    <property type="molecule type" value="Genomic_DNA"/>
</dbReference>
<protein>
    <submittedName>
        <fullName evidence="1">Uncharacterized protein</fullName>
    </submittedName>
</protein>